<reference evidence="2 3" key="1">
    <citation type="submission" date="2017-08" db="EMBL/GenBank/DDBJ databases">
        <title>Virgibacillus indicus sp. nov. and Virgibacillus profoundi sp. nov, two moderately halophilic bacteria isolated from marine sediment by using the Microfluidic Streak Plate.</title>
        <authorList>
            <person name="Xu B."/>
            <person name="Hu B."/>
            <person name="Wang J."/>
            <person name="Zhu Y."/>
            <person name="Huang L."/>
            <person name="Du W."/>
            <person name="Huang Y."/>
        </authorList>
    </citation>
    <scope>NUCLEOTIDE SEQUENCE [LARGE SCALE GENOMIC DNA]</scope>
    <source>
        <strain evidence="2 3">IO3-P3-H5</strain>
    </source>
</reference>
<comment type="subcellular location">
    <subcellularLocation>
        <location evidence="1">Cell membrane</location>
        <topology evidence="1">Peripheral membrane protein</topology>
        <orientation evidence="1">Cytoplasmic side</orientation>
    </subcellularLocation>
</comment>
<dbReference type="Proteomes" id="UP000218887">
    <property type="component" value="Unassembled WGS sequence"/>
</dbReference>
<dbReference type="HAMAP" id="MF_00386">
    <property type="entry name" value="UPF0161_YidD"/>
    <property type="match status" value="1"/>
</dbReference>
<comment type="function">
    <text evidence="1">Could be involved in insertion of integral membrane proteins into the membrane.</text>
</comment>
<dbReference type="NCBIfam" id="TIGR00278">
    <property type="entry name" value="membrane protein insertion efficiency factor YidD"/>
    <property type="match status" value="1"/>
</dbReference>
<evidence type="ECO:0000256" key="1">
    <source>
        <dbReference type="HAMAP-Rule" id="MF_00386"/>
    </source>
</evidence>
<comment type="similarity">
    <text evidence="1">Belongs to the UPF0161 family.</text>
</comment>
<keyword evidence="3" id="KW-1185">Reference proteome</keyword>
<dbReference type="RefSeq" id="WP_095655592.1">
    <property type="nucleotide sequence ID" value="NZ_NPOA01000007.1"/>
</dbReference>
<dbReference type="SMART" id="SM01234">
    <property type="entry name" value="Haemolytic"/>
    <property type="match status" value="1"/>
</dbReference>
<sequence length="76" mass="8689">MKYIFIGLIKFYRAAISPFKPPSCRFHPTCSEYGLVAFKRFGAFKGAYLTIKRISKCHPFHPGGVDLVPEKKKKHS</sequence>
<comment type="caution">
    <text evidence="2">The sequence shown here is derived from an EMBL/GenBank/DDBJ whole genome shotgun (WGS) entry which is preliminary data.</text>
</comment>
<dbReference type="EMBL" id="NPOA01000007">
    <property type="protein sequence ID" value="PAV29389.1"/>
    <property type="molecule type" value="Genomic_DNA"/>
</dbReference>
<evidence type="ECO:0000313" key="3">
    <source>
        <dbReference type="Proteomes" id="UP000218887"/>
    </source>
</evidence>
<proteinExistence type="inferred from homology"/>
<dbReference type="AlphaFoldDB" id="A0A2A2ICC7"/>
<protein>
    <recommendedName>
        <fullName evidence="1">Putative membrane protein insertion efficiency factor</fullName>
    </recommendedName>
</protein>
<evidence type="ECO:0000313" key="2">
    <source>
        <dbReference type="EMBL" id="PAV29389.1"/>
    </source>
</evidence>
<keyword evidence="1" id="KW-1003">Cell membrane</keyword>
<keyword evidence="1" id="KW-0472">Membrane</keyword>
<dbReference type="InterPro" id="IPR002696">
    <property type="entry name" value="Membr_insert_effic_factor_YidD"/>
</dbReference>
<dbReference type="Pfam" id="PF01809">
    <property type="entry name" value="YidD"/>
    <property type="match status" value="1"/>
</dbReference>
<accession>A0A2A2ICC7</accession>
<organism evidence="2 3">
    <name type="scientific">Virgibacillus profundi</name>
    <dbReference type="NCBI Taxonomy" id="2024555"/>
    <lineage>
        <taxon>Bacteria</taxon>
        <taxon>Bacillati</taxon>
        <taxon>Bacillota</taxon>
        <taxon>Bacilli</taxon>
        <taxon>Bacillales</taxon>
        <taxon>Bacillaceae</taxon>
        <taxon>Virgibacillus</taxon>
    </lineage>
</organism>
<dbReference type="PANTHER" id="PTHR33383">
    <property type="entry name" value="MEMBRANE PROTEIN INSERTION EFFICIENCY FACTOR-RELATED"/>
    <property type="match status" value="1"/>
</dbReference>
<gene>
    <name evidence="2" type="ORF">CIL05_11000</name>
</gene>
<dbReference type="OrthoDB" id="9801753at2"/>
<dbReference type="GO" id="GO:0005886">
    <property type="term" value="C:plasma membrane"/>
    <property type="evidence" value="ECO:0007669"/>
    <property type="project" value="UniProtKB-SubCell"/>
</dbReference>
<name>A0A2A2ICC7_9BACI</name>
<dbReference type="PANTHER" id="PTHR33383:SF1">
    <property type="entry name" value="MEMBRANE PROTEIN INSERTION EFFICIENCY FACTOR-RELATED"/>
    <property type="match status" value="1"/>
</dbReference>